<keyword evidence="2" id="KW-1185">Reference proteome</keyword>
<dbReference type="Proteomes" id="UP001177023">
    <property type="component" value="Unassembled WGS sequence"/>
</dbReference>
<feature type="non-terminal residue" evidence="1">
    <location>
        <position position="1"/>
    </location>
</feature>
<name>A0AA36CHL9_9BILA</name>
<reference evidence="1" key="1">
    <citation type="submission" date="2023-06" db="EMBL/GenBank/DDBJ databases">
        <authorList>
            <person name="Delattre M."/>
        </authorList>
    </citation>
    <scope>NUCLEOTIDE SEQUENCE</scope>
    <source>
        <strain evidence="1">AF72</strain>
    </source>
</reference>
<accession>A0AA36CHL9</accession>
<dbReference type="AlphaFoldDB" id="A0AA36CHL9"/>
<comment type="caution">
    <text evidence="1">The sequence shown here is derived from an EMBL/GenBank/DDBJ whole genome shotgun (WGS) entry which is preliminary data.</text>
</comment>
<evidence type="ECO:0000313" key="2">
    <source>
        <dbReference type="Proteomes" id="UP001177023"/>
    </source>
</evidence>
<organism evidence="1 2">
    <name type="scientific">Mesorhabditis spiculigera</name>
    <dbReference type="NCBI Taxonomy" id="96644"/>
    <lineage>
        <taxon>Eukaryota</taxon>
        <taxon>Metazoa</taxon>
        <taxon>Ecdysozoa</taxon>
        <taxon>Nematoda</taxon>
        <taxon>Chromadorea</taxon>
        <taxon>Rhabditida</taxon>
        <taxon>Rhabditina</taxon>
        <taxon>Rhabditomorpha</taxon>
        <taxon>Rhabditoidea</taxon>
        <taxon>Rhabditidae</taxon>
        <taxon>Mesorhabditinae</taxon>
        <taxon>Mesorhabditis</taxon>
    </lineage>
</organism>
<evidence type="ECO:0000313" key="1">
    <source>
        <dbReference type="EMBL" id="CAJ0569197.1"/>
    </source>
</evidence>
<gene>
    <name evidence="1" type="ORF">MSPICULIGERA_LOCUS7686</name>
</gene>
<sequence>MLKINQAEYCPWIETSGIQVFVHAAEEDIFSESGCIRSCYQEAVQESCGCGGSAVSDGSDGDSMNLRNDIDALGDPSTCAIMCCPQAPDPTGL</sequence>
<dbReference type="EMBL" id="CATQJA010001970">
    <property type="protein sequence ID" value="CAJ0569197.1"/>
    <property type="molecule type" value="Genomic_DNA"/>
</dbReference>
<proteinExistence type="predicted"/>
<protein>
    <submittedName>
        <fullName evidence="1">Uncharacterized protein</fullName>
    </submittedName>
</protein>